<keyword evidence="1" id="KW-0548">Nucleotidyltransferase</keyword>
<protein>
    <submittedName>
        <fullName evidence="1">Reverse transcriptase domain-containing protein</fullName>
    </submittedName>
</protein>
<dbReference type="GO" id="GO:0003964">
    <property type="term" value="F:RNA-directed DNA polymerase activity"/>
    <property type="evidence" value="ECO:0007669"/>
    <property type="project" value="UniProtKB-KW"/>
</dbReference>
<reference evidence="1" key="1">
    <citation type="journal article" date="2019" name="Sci. Rep.">
        <title>Draft genome of Tanacetum cinerariifolium, the natural source of mosquito coil.</title>
        <authorList>
            <person name="Yamashiro T."/>
            <person name="Shiraishi A."/>
            <person name="Satake H."/>
            <person name="Nakayama K."/>
        </authorList>
    </citation>
    <scope>NUCLEOTIDE SEQUENCE</scope>
</reference>
<evidence type="ECO:0000313" key="1">
    <source>
        <dbReference type="EMBL" id="GEU42396.1"/>
    </source>
</evidence>
<dbReference type="AlphaFoldDB" id="A0A6L2JZF4"/>
<comment type="caution">
    <text evidence="1">The sequence shown here is derived from an EMBL/GenBank/DDBJ whole genome shotgun (WGS) entry which is preliminary data.</text>
</comment>
<dbReference type="PANTHER" id="PTHR48475">
    <property type="entry name" value="RIBONUCLEASE H"/>
    <property type="match status" value="1"/>
</dbReference>
<proteinExistence type="predicted"/>
<keyword evidence="1" id="KW-0808">Transferase</keyword>
<dbReference type="PANTHER" id="PTHR48475:SF2">
    <property type="entry name" value="RIBONUCLEASE H"/>
    <property type="match status" value="1"/>
</dbReference>
<accession>A0A6L2JZF4</accession>
<sequence length="290" mass="34301">MDIEEINEIIEEEGEIYMAPIINCLERGVWPEDQNEARALRMKIGQYVMEEGVLFKKSYLMPMLRCVGPLLEAPGKVRFIIVAVDYFTKWIEAKTLAKTIRKEVKKFTWDNIVCRSLMKGIKTRLWRERKGWVDKLPNVLWAHQTSLKTSNVETPNSLMFGSDAVISAKIGMPTHRTMMIKEGNEEDMRFNLDLLQERKKAVAIREARYKMKMEHYYNKRVRPMSFKEGEYVYRKIKASRVENLEKIGPKWEGPYLVVEAYQNGSYKLRTMDDSEVPRVWHEINMRRCYL</sequence>
<organism evidence="1">
    <name type="scientific">Tanacetum cinerariifolium</name>
    <name type="common">Dalmatian daisy</name>
    <name type="synonym">Chrysanthemum cinerariifolium</name>
    <dbReference type="NCBI Taxonomy" id="118510"/>
    <lineage>
        <taxon>Eukaryota</taxon>
        <taxon>Viridiplantae</taxon>
        <taxon>Streptophyta</taxon>
        <taxon>Embryophyta</taxon>
        <taxon>Tracheophyta</taxon>
        <taxon>Spermatophyta</taxon>
        <taxon>Magnoliopsida</taxon>
        <taxon>eudicotyledons</taxon>
        <taxon>Gunneridae</taxon>
        <taxon>Pentapetalae</taxon>
        <taxon>asterids</taxon>
        <taxon>campanulids</taxon>
        <taxon>Asterales</taxon>
        <taxon>Asteraceae</taxon>
        <taxon>Asteroideae</taxon>
        <taxon>Anthemideae</taxon>
        <taxon>Anthemidinae</taxon>
        <taxon>Tanacetum</taxon>
    </lineage>
</organism>
<dbReference type="EMBL" id="BKCJ010001562">
    <property type="protein sequence ID" value="GEU42396.1"/>
    <property type="molecule type" value="Genomic_DNA"/>
</dbReference>
<keyword evidence="1" id="KW-0695">RNA-directed DNA polymerase</keyword>
<gene>
    <name evidence="1" type="ORF">Tci_014374</name>
</gene>
<name>A0A6L2JZF4_TANCI</name>